<reference evidence="1 2" key="1">
    <citation type="submission" date="2024-10" db="EMBL/GenBank/DDBJ databases">
        <authorList>
            <person name="Yibar A."/>
            <person name="Saticioglu I.B."/>
            <person name="Duman M."/>
            <person name="Ajmi N."/>
            <person name="Gurler F."/>
            <person name="Ay H."/>
            <person name="Onuk E."/>
            <person name="Guler S."/>
            <person name="Romalde J.L."/>
        </authorList>
    </citation>
    <scope>NUCLEOTIDE SEQUENCE [LARGE SCALE GENOMIC DNA]</scope>
    <source>
        <strain evidence="1 2">1-TCBS-A</strain>
    </source>
</reference>
<evidence type="ECO:0000313" key="2">
    <source>
        <dbReference type="Proteomes" id="UP001607221"/>
    </source>
</evidence>
<organism evidence="1 2">
    <name type="scientific">Vibrio jasicida</name>
    <dbReference type="NCBI Taxonomy" id="766224"/>
    <lineage>
        <taxon>Bacteria</taxon>
        <taxon>Pseudomonadati</taxon>
        <taxon>Pseudomonadota</taxon>
        <taxon>Gammaproteobacteria</taxon>
        <taxon>Vibrionales</taxon>
        <taxon>Vibrionaceae</taxon>
        <taxon>Vibrio</taxon>
    </lineage>
</organism>
<dbReference type="RefSeq" id="WP_394632140.1">
    <property type="nucleotide sequence ID" value="NZ_JBIHSE010000001.1"/>
</dbReference>
<keyword evidence="2" id="KW-1185">Reference proteome</keyword>
<dbReference type="Proteomes" id="UP001607221">
    <property type="component" value="Unassembled WGS sequence"/>
</dbReference>
<sequence length="112" mass="13603">MNKHTQRQILSVMAPYQKRGIPYRAKQVKRLLMIFDDTFRHEPYVAEQLNRVGRRQIIGYWERSRGDSEQVRQEKYAILKWFFEHTDLKVRVPIPKKRSIKSPKKSDEMRSK</sequence>
<comment type="caution">
    <text evidence="1">The sequence shown here is derived from an EMBL/GenBank/DDBJ whole genome shotgun (WGS) entry which is preliminary data.</text>
</comment>
<proteinExistence type="predicted"/>
<name>A0ABW7J5W0_9VIBR</name>
<accession>A0ABW7J5W0</accession>
<gene>
    <name evidence="1" type="ORF">ACGRHZ_10055</name>
</gene>
<protein>
    <submittedName>
        <fullName evidence="1">Uncharacterized protein</fullName>
    </submittedName>
</protein>
<evidence type="ECO:0000313" key="1">
    <source>
        <dbReference type="EMBL" id="MFH0271681.1"/>
    </source>
</evidence>
<dbReference type="EMBL" id="JBIHSE010000001">
    <property type="protein sequence ID" value="MFH0271681.1"/>
    <property type="molecule type" value="Genomic_DNA"/>
</dbReference>